<evidence type="ECO:0000313" key="3">
    <source>
        <dbReference type="Proteomes" id="UP000594262"/>
    </source>
</evidence>
<reference evidence="2" key="1">
    <citation type="submission" date="2021-01" db="UniProtKB">
        <authorList>
            <consortium name="EnsemblMetazoa"/>
        </authorList>
    </citation>
    <scope>IDENTIFICATION</scope>
</reference>
<dbReference type="Proteomes" id="UP000594262">
    <property type="component" value="Unplaced"/>
</dbReference>
<feature type="compositionally biased region" description="Basic residues" evidence="1">
    <location>
        <begin position="618"/>
        <end position="630"/>
    </location>
</feature>
<dbReference type="AlphaFoldDB" id="A0A7M5X6F0"/>
<feature type="compositionally biased region" description="Polar residues" evidence="1">
    <location>
        <begin position="635"/>
        <end position="647"/>
    </location>
</feature>
<feature type="compositionally biased region" description="Basic and acidic residues" evidence="1">
    <location>
        <begin position="469"/>
        <end position="484"/>
    </location>
</feature>
<protein>
    <submittedName>
        <fullName evidence="2">Uncharacterized protein</fullName>
    </submittedName>
</protein>
<dbReference type="EnsemblMetazoa" id="CLYHEMT017966.1">
    <property type="protein sequence ID" value="CLYHEMP017966.1"/>
    <property type="gene ID" value="CLYHEMG017966"/>
</dbReference>
<name>A0A7M5X6F0_9CNID</name>
<accession>A0A7M5X6F0</accession>
<sequence>MDFSSHDRNRSHHHHHRKPLFTYDKAGVKRYKEWLADGRNQDKNKGHNIIISVEESGNESSESVVEKQSFNSKVECRKSSHDMHGGKIDNSFVTGNNFDENDDVRPTLSSSTNIGTGLDVFCWDSGKNNSSIENKDMIFNKSPIVCQRKHNEYIIESTTPEPVEPSSEIVKRNLLGNGCFSESFSENKHLSVTNIVNEPDCEKVIEYEHAKGIKTKLKKEDKSTMENDESSCIEFFAPINQKKDLSSDGSSLKSTKHACIGSRNSSDHQVQIIDLTNETNYSSSLSNNPKKCSNSEDATMISSNQKGVYRKLNFSGPILTKNCNQIAEQIDSIDKIDTQKITQAVVSEKNTNEIEKCSLVSHTCQYSNNTSTKWDHLWKYDGIVSHCSAVNVNMAEAPVPCKVIEIKEEKEIFNQNDSMFTHQEKNENHPSQEIESDQQIVKDDNCQSEINFSPRYDKENNHGVLIKSETDANREMESESHYECQNESDFEEEEDEETLSMKVESGSAYGDYLNSFAVGSNETIGMDDEQSNQVSTREKGASYRLNTRRNRYSNSLMQGGSHKRTHINQAPAAGNTTTKKNPFKLWLKWRNKYREASKLTDSGNKSPRESIMKSLSQLKKKSSSRARRNCWRNMRQISKNNQDSNFPRTMFIFDPPQPPNDSKRKRKRRNRDCQDKLTENTQPIRTNTSKFKTPFHITNNTYQGSDGFQRFVQADYHPGLPHSTAKTTVDTNEFTFTRPRLDFKISPIDLSQGFSKPFHHTELLNVNQESLAQVRVLSNLNTDE</sequence>
<feature type="region of interest" description="Disordered" evidence="1">
    <location>
        <begin position="1"/>
        <end position="21"/>
    </location>
</feature>
<feature type="compositionally biased region" description="Basic residues" evidence="1">
    <location>
        <begin position="9"/>
        <end position="19"/>
    </location>
</feature>
<proteinExistence type="predicted"/>
<organism evidence="2 3">
    <name type="scientific">Clytia hemisphaerica</name>
    <dbReference type="NCBI Taxonomy" id="252671"/>
    <lineage>
        <taxon>Eukaryota</taxon>
        <taxon>Metazoa</taxon>
        <taxon>Cnidaria</taxon>
        <taxon>Hydrozoa</taxon>
        <taxon>Hydroidolina</taxon>
        <taxon>Leptothecata</taxon>
        <taxon>Obeliida</taxon>
        <taxon>Clytiidae</taxon>
        <taxon>Clytia</taxon>
    </lineage>
</organism>
<feature type="region of interest" description="Disordered" evidence="1">
    <location>
        <begin position="469"/>
        <end position="499"/>
    </location>
</feature>
<keyword evidence="3" id="KW-1185">Reference proteome</keyword>
<evidence type="ECO:0000256" key="1">
    <source>
        <dbReference type="SAM" id="MobiDB-lite"/>
    </source>
</evidence>
<evidence type="ECO:0000313" key="2">
    <source>
        <dbReference type="EnsemblMetazoa" id="CLYHEMP017966.1"/>
    </source>
</evidence>
<feature type="compositionally biased region" description="Acidic residues" evidence="1">
    <location>
        <begin position="486"/>
        <end position="498"/>
    </location>
</feature>
<feature type="region of interest" description="Disordered" evidence="1">
    <location>
        <begin position="597"/>
        <end position="683"/>
    </location>
</feature>